<dbReference type="PANTHER" id="PTHR33307:SF6">
    <property type="entry name" value="ALPHA-RHAMNOSIDASE (EUROFUNG)-RELATED"/>
    <property type="match status" value="1"/>
</dbReference>
<dbReference type="InterPro" id="IPR035396">
    <property type="entry name" value="Bac_rhamnosid6H"/>
</dbReference>
<dbReference type="SUPFAM" id="SSF49265">
    <property type="entry name" value="Fibronectin type III"/>
    <property type="match status" value="1"/>
</dbReference>
<accession>A0ABV9D6P1</accession>
<dbReference type="InterPro" id="IPR013737">
    <property type="entry name" value="Bac_rhamnosid_N"/>
</dbReference>
<evidence type="ECO:0000256" key="3">
    <source>
        <dbReference type="ARBA" id="ARBA00022801"/>
    </source>
</evidence>
<comment type="catalytic activity">
    <reaction evidence="1">
        <text>Hydrolysis of terminal non-reducing alpha-L-rhamnose residues in alpha-L-rhamnosides.</text>
        <dbReference type="EC" id="3.2.1.40"/>
    </reaction>
</comment>
<comment type="caution">
    <text evidence="8">The sequence shown here is derived from an EMBL/GenBank/DDBJ whole genome shotgun (WGS) entry which is preliminary data.</text>
</comment>
<keyword evidence="9" id="KW-1185">Reference proteome</keyword>
<dbReference type="EC" id="3.2.1.40" evidence="2"/>
<evidence type="ECO:0000259" key="7">
    <source>
        <dbReference type="Pfam" id="PF17390"/>
    </source>
</evidence>
<dbReference type="Gene3D" id="2.60.120.260">
    <property type="entry name" value="Galactose-binding domain-like"/>
    <property type="match status" value="3"/>
</dbReference>
<feature type="domain" description="Alpha-L-rhamnosidase concanavalin-like" evidence="4">
    <location>
        <begin position="508"/>
        <end position="604"/>
    </location>
</feature>
<protein>
    <recommendedName>
        <fullName evidence="2">alpha-L-rhamnosidase</fullName>
        <ecNumber evidence="2">3.2.1.40</ecNumber>
    </recommendedName>
</protein>
<dbReference type="GO" id="GO:0016787">
    <property type="term" value="F:hydrolase activity"/>
    <property type="evidence" value="ECO:0007669"/>
    <property type="project" value="UniProtKB-KW"/>
</dbReference>
<dbReference type="InterPro" id="IPR035398">
    <property type="entry name" value="Bac_rhamnosid_C"/>
</dbReference>
<name>A0ABV9D6P1_9MICO</name>
<dbReference type="SUPFAM" id="SSF48208">
    <property type="entry name" value="Six-hairpin glycosidases"/>
    <property type="match status" value="1"/>
</dbReference>
<dbReference type="InterPro" id="IPR008928">
    <property type="entry name" value="6-hairpin_glycosidase_sf"/>
</dbReference>
<dbReference type="EMBL" id="JBHSGF010000001">
    <property type="protein sequence ID" value="MFC4553883.1"/>
    <property type="molecule type" value="Genomic_DNA"/>
</dbReference>
<dbReference type="PIRSF" id="PIRSF010631">
    <property type="entry name" value="A-rhamnsds"/>
    <property type="match status" value="1"/>
</dbReference>
<dbReference type="PANTHER" id="PTHR33307">
    <property type="entry name" value="ALPHA-RHAMNOSIDASE (EUROFUNG)"/>
    <property type="match status" value="1"/>
</dbReference>
<dbReference type="Pfam" id="PF05592">
    <property type="entry name" value="Bac_rhamnosid"/>
    <property type="match status" value="1"/>
</dbReference>
<dbReference type="Pfam" id="PF17390">
    <property type="entry name" value="Bac_rhamnosid_C"/>
    <property type="match status" value="1"/>
</dbReference>
<dbReference type="InterPro" id="IPR008902">
    <property type="entry name" value="Rhamnosid_concanavalin"/>
</dbReference>
<keyword evidence="3 8" id="KW-0378">Hydrolase</keyword>
<dbReference type="Pfam" id="PF08531">
    <property type="entry name" value="Bac_rhamnosid_N"/>
    <property type="match status" value="1"/>
</dbReference>
<dbReference type="Proteomes" id="UP001595955">
    <property type="component" value="Unassembled WGS sequence"/>
</dbReference>
<evidence type="ECO:0000256" key="1">
    <source>
        <dbReference type="ARBA" id="ARBA00001445"/>
    </source>
</evidence>
<organism evidence="8 9">
    <name type="scientific">Georgenia faecalis</name>
    <dbReference type="NCBI Taxonomy" id="2483799"/>
    <lineage>
        <taxon>Bacteria</taxon>
        <taxon>Bacillati</taxon>
        <taxon>Actinomycetota</taxon>
        <taxon>Actinomycetes</taxon>
        <taxon>Micrococcales</taxon>
        <taxon>Bogoriellaceae</taxon>
        <taxon>Georgenia</taxon>
    </lineage>
</organism>
<dbReference type="InterPro" id="IPR013783">
    <property type="entry name" value="Ig-like_fold"/>
</dbReference>
<dbReference type="Pfam" id="PF17389">
    <property type="entry name" value="Bac_rhamnosid6H"/>
    <property type="match status" value="1"/>
</dbReference>
<evidence type="ECO:0000313" key="9">
    <source>
        <dbReference type="Proteomes" id="UP001595955"/>
    </source>
</evidence>
<evidence type="ECO:0000256" key="2">
    <source>
        <dbReference type="ARBA" id="ARBA00012652"/>
    </source>
</evidence>
<evidence type="ECO:0000259" key="4">
    <source>
        <dbReference type="Pfam" id="PF05592"/>
    </source>
</evidence>
<dbReference type="Gene3D" id="2.60.420.10">
    <property type="entry name" value="Maltose phosphorylase, domain 3"/>
    <property type="match status" value="1"/>
</dbReference>
<dbReference type="SUPFAM" id="SSF49785">
    <property type="entry name" value="Galactose-binding domain-like"/>
    <property type="match status" value="2"/>
</dbReference>
<dbReference type="InterPro" id="IPR016007">
    <property type="entry name" value="Alpha_rhamnosid"/>
</dbReference>
<feature type="domain" description="Bacterial alpha-L-rhamnosidase N-terminal" evidence="5">
    <location>
        <begin position="327"/>
        <end position="497"/>
    </location>
</feature>
<feature type="domain" description="Alpha-L-rhamnosidase six-hairpin glycosidase" evidence="6">
    <location>
        <begin position="610"/>
        <end position="945"/>
    </location>
</feature>
<dbReference type="InterPro" id="IPR008979">
    <property type="entry name" value="Galactose-bd-like_sf"/>
</dbReference>
<dbReference type="Gene3D" id="1.50.10.10">
    <property type="match status" value="1"/>
</dbReference>
<dbReference type="Pfam" id="PF25788">
    <property type="entry name" value="Ig_Rha78A_N"/>
    <property type="match status" value="1"/>
</dbReference>
<evidence type="ECO:0000259" key="6">
    <source>
        <dbReference type="Pfam" id="PF17389"/>
    </source>
</evidence>
<gene>
    <name evidence="8" type="ORF">ACFO3F_01360</name>
</gene>
<evidence type="ECO:0000313" key="8">
    <source>
        <dbReference type="EMBL" id="MFC4553883.1"/>
    </source>
</evidence>
<dbReference type="InterPro" id="IPR036116">
    <property type="entry name" value="FN3_sf"/>
</dbReference>
<feature type="domain" description="Alpha-L-rhamnosidase C-terminal" evidence="7">
    <location>
        <begin position="947"/>
        <end position="1017"/>
    </location>
</feature>
<evidence type="ECO:0000259" key="5">
    <source>
        <dbReference type="Pfam" id="PF08531"/>
    </source>
</evidence>
<proteinExistence type="predicted"/>
<dbReference type="Gene3D" id="2.60.40.10">
    <property type="entry name" value="Immunoglobulins"/>
    <property type="match status" value="1"/>
</dbReference>
<reference evidence="9" key="1">
    <citation type="journal article" date="2019" name="Int. J. Syst. Evol. Microbiol.">
        <title>The Global Catalogue of Microorganisms (GCM) 10K type strain sequencing project: providing services to taxonomists for standard genome sequencing and annotation.</title>
        <authorList>
            <consortium name="The Broad Institute Genomics Platform"/>
            <consortium name="The Broad Institute Genome Sequencing Center for Infectious Disease"/>
            <person name="Wu L."/>
            <person name="Ma J."/>
        </authorList>
    </citation>
    <scope>NUCLEOTIDE SEQUENCE [LARGE SCALE GENOMIC DNA]</scope>
    <source>
        <strain evidence="9">JCM 3369</strain>
    </source>
</reference>
<dbReference type="InterPro" id="IPR012341">
    <property type="entry name" value="6hp_glycosidase-like_sf"/>
</dbReference>
<sequence>MAVAGASAANADAPPDGASLLATDLTVERQSEPLGVDDAAPLFGWEVTSDAPGAAQTAYEIEVFSAGSDAPDLWDTGKVESPRSFDITYGGADLESRAAYTWRVRVWDEAGVASPWSDPATFETAFLDDDEFGGDWIGSPARRPATTFAGAGWIWTDGGGAGGNAPAGDRFFRATFDLPAGVDIVSAQIQATADDYFVLSVNGTEALRSPTSGEAWRTPRVADVSDRLTAGRNVLAARVTNGAQGFAGLLGKLRVELSDGRVVEINTDASWRAATGAAAGWDQPGFDDSAWPAAVVGAAYGGGPWGSNISAPTPPEALLRKDFTVAKEVAKARAYVTGLGFYKLYLNGERVGDHELDPGFTVYDETTLYSVYDVTEALQDGENAVGVSLGRGYFGQTFPDEWMSSPWHDDTKLKLELAITYTDGTVERVVSDRTWTAGAGPTTSDSMWMGESYDARREQPGWNTAGFDDASWNPAVSVRAPGGQLRSQAFPAIKVTEPLERVAVATPQAGVTVHDFGEPTAGWADVTVEGPAGATVTITYGEKLRADGTVDNNGGFFNIQTYTYTLKGGGPESYRPSYSYAGFRYIQVAAPAGVTVRDVAGMRVHTAVERTGGFASSDDLLNRYHAAQANTLLNNLHSIPTDTPMYEKRAYGADAFLGADSAIAGFDMQTFYDSWIRSHRDDQNPDGTLGNTVPGTVGGKQVNDPLWTSSYVLMSWNLYWYYGDTRVLAENYEGMTRWMNHYDELISGTGGVYTGFSYGDWLDPTPGGNAGTRLPATAYLIKTAGHLAEIAAVLGHEEDAAHFAEMADRITEAFNATFYDPERGVYVDNADAGYRQTANILPLAFGIVPDDQHDRVLANLVADVEAREDHLSTGAIGTKYLLPVLTENGYADLAYRVATNPTYPGWGFWFEELGATTMWEEWGANSRSLDHAFLGTVDDWLYQHVAGVQAAGPGYTGIRIQPFPAGGMTTASAQVDSPLGDVSSEWVREGDRFTLTVSVPVGATAEVYVPVADGDGVSVTPVAVATAHGVEDGYARFTVPSGTYTFVAGPGVGTPEGPEVSVTADTRCVVGRVVQTVRVTNESDVPATAVITGAHGSKTVTVGADRSTSATFTTRLGSVPAGEVSVSATAEDLPGTTTVTAPYAARACR</sequence>
<dbReference type="RefSeq" id="WP_222928749.1">
    <property type="nucleotide sequence ID" value="NZ_CP033325.1"/>
</dbReference>